<reference evidence="2 3" key="1">
    <citation type="submission" date="2017-02" db="EMBL/GenBank/DDBJ databases">
        <authorList>
            <person name="Peterson S.W."/>
        </authorList>
    </citation>
    <scope>NUCLEOTIDE SEQUENCE [LARGE SCALE GENOMIC DNA]</scope>
    <source>
        <strain evidence="2 3">LMG 22410</strain>
    </source>
</reference>
<gene>
    <name evidence="2" type="ORF">CZ674_00365</name>
</gene>
<keyword evidence="3" id="KW-1185">Reference proteome</keyword>
<sequence>MSIGREMKEIAQRAARPLLKNIGDAGPAIKGKTDDLASHARRSASGTKKLDNTDPNLKKRGRAPGQKNNPNGPNEYDVHFEFTLKKTDWPRSRSVHFNRSNEALENAMKNNKELRERLSSIDPDIETRVDRTGGRKNPDPNEFIWNHAHPGVVGGRNGVMELVLKNQHTPGSRWWNIFHPGNKGGFFFWGKK</sequence>
<dbReference type="OrthoDB" id="2086631at2"/>
<dbReference type="AlphaFoldDB" id="A0A1R4ERC1"/>
<evidence type="ECO:0000313" key="3">
    <source>
        <dbReference type="Proteomes" id="UP000195787"/>
    </source>
</evidence>
<proteinExistence type="predicted"/>
<dbReference type="Proteomes" id="UP000195787">
    <property type="component" value="Unassembled WGS sequence"/>
</dbReference>
<accession>A0A1R4ERC1</accession>
<evidence type="ECO:0000256" key="1">
    <source>
        <dbReference type="SAM" id="MobiDB-lite"/>
    </source>
</evidence>
<protein>
    <submittedName>
        <fullName evidence="2">Uncharacterized protein</fullName>
    </submittedName>
</protein>
<dbReference type="RefSeq" id="WP_086989969.1">
    <property type="nucleotide sequence ID" value="NZ_FUHU01000003.1"/>
</dbReference>
<feature type="region of interest" description="Disordered" evidence="1">
    <location>
        <begin position="18"/>
        <end position="77"/>
    </location>
</feature>
<organism evidence="2 3">
    <name type="scientific">Agrococcus casei LMG 22410</name>
    <dbReference type="NCBI Taxonomy" id="1255656"/>
    <lineage>
        <taxon>Bacteria</taxon>
        <taxon>Bacillati</taxon>
        <taxon>Actinomycetota</taxon>
        <taxon>Actinomycetes</taxon>
        <taxon>Micrococcales</taxon>
        <taxon>Microbacteriaceae</taxon>
        <taxon>Agrococcus</taxon>
    </lineage>
</organism>
<name>A0A1R4ERC1_9MICO</name>
<dbReference type="GeneID" id="303171664"/>
<dbReference type="EMBL" id="FUHU01000003">
    <property type="protein sequence ID" value="SJM46208.1"/>
    <property type="molecule type" value="Genomic_DNA"/>
</dbReference>
<evidence type="ECO:0000313" key="2">
    <source>
        <dbReference type="EMBL" id="SJM46208.1"/>
    </source>
</evidence>